<accession>A0ACC1N0L1</accession>
<dbReference type="EMBL" id="JAPDGR010003128">
    <property type="protein sequence ID" value="KAJ2972599.1"/>
    <property type="molecule type" value="Genomic_DNA"/>
</dbReference>
<dbReference type="Proteomes" id="UP001143856">
    <property type="component" value="Unassembled WGS sequence"/>
</dbReference>
<protein>
    <submittedName>
        <fullName evidence="1">Uncharacterized protein</fullName>
    </submittedName>
</protein>
<evidence type="ECO:0000313" key="1">
    <source>
        <dbReference type="EMBL" id="KAJ2972599.1"/>
    </source>
</evidence>
<name>A0ACC1N0L1_9PEZI</name>
<keyword evidence="2" id="KW-1185">Reference proteome</keyword>
<comment type="caution">
    <text evidence="1">The sequence shown here is derived from an EMBL/GenBank/DDBJ whole genome shotgun (WGS) entry which is preliminary data.</text>
</comment>
<organism evidence="1 2">
    <name type="scientific">Xylaria curta</name>
    <dbReference type="NCBI Taxonomy" id="42375"/>
    <lineage>
        <taxon>Eukaryota</taxon>
        <taxon>Fungi</taxon>
        <taxon>Dikarya</taxon>
        <taxon>Ascomycota</taxon>
        <taxon>Pezizomycotina</taxon>
        <taxon>Sordariomycetes</taxon>
        <taxon>Xylariomycetidae</taxon>
        <taxon>Xylariales</taxon>
        <taxon>Xylariaceae</taxon>
        <taxon>Xylaria</taxon>
    </lineage>
</organism>
<proteinExistence type="predicted"/>
<reference evidence="1" key="1">
    <citation type="submission" date="2022-10" db="EMBL/GenBank/DDBJ databases">
        <title>Genome Sequence of Xylaria curta.</title>
        <authorList>
            <person name="Buettner E."/>
        </authorList>
    </citation>
    <scope>NUCLEOTIDE SEQUENCE</scope>
    <source>
        <strain evidence="1">Babe10</strain>
    </source>
</reference>
<evidence type="ECO:0000313" key="2">
    <source>
        <dbReference type="Proteomes" id="UP001143856"/>
    </source>
</evidence>
<gene>
    <name evidence="1" type="ORF">NUW58_g9152</name>
</gene>
<sequence>MLLINTETLKLEEFHGESPKYAILSHTWGDDEVTLQEFIEAGEETKRKQGYTKILTACRQARLEDISYCWVDTCCIDKTSSAELSEAINSMFNWYKHAKICFAYLSDFDLDVDVVQPVASRIAKCRWFTRGWCLQELIAPNELRFYDKNWRFVSDKKSMRVALSKITNIDQEVLEDSNRMLSRPIARRMSWASKRQTKRVEDIAYSLLGILDVNMPLLYGEGEKAFIRLQEEVIRKSNDLSIFAWSPPSRGGQSAYVDLLATSPALFEDCHSIEDGGLDDRTLSPSMFSLTNRGIQFTTNNLAVIEPQEGQERPYYVFPLYCEDTASAQCWMFLLLKKIGPGVYVRVRVSGDRRSEYGSHVRPWTIEKEIYILPKVMPDLYPIIETCHRSSFEIRTSQSKSSDFSIRGLEPCSAWDAPRSRFLTQGNPYFVGYVKIYPNLASRSLSEFFVITLSFRGQDPQPYVCLVHPDIWIMCDGPGRSIEWTVTVSNYRQQEVSKADGNNLHTLDLVQHHVTATIHTRILRNVPVHTIMLDWEPHGNGNRKRLRVL</sequence>